<feature type="signal peptide" evidence="2">
    <location>
        <begin position="1"/>
        <end position="30"/>
    </location>
</feature>
<dbReference type="Proteomes" id="UP000094379">
    <property type="component" value="Unassembled WGS sequence"/>
</dbReference>
<dbReference type="EMBL" id="MCRI01000011">
    <property type="protein sequence ID" value="ODN66926.1"/>
    <property type="molecule type" value="Genomic_DNA"/>
</dbReference>
<keyword evidence="4" id="KW-1185">Reference proteome</keyword>
<feature type="chain" id="PRO_5009128638" evidence="2">
    <location>
        <begin position="31"/>
        <end position="431"/>
    </location>
</feature>
<dbReference type="RefSeq" id="WP_069295804.1">
    <property type="nucleotide sequence ID" value="NZ_MCRI01000011.1"/>
</dbReference>
<dbReference type="Pfam" id="PF02321">
    <property type="entry name" value="OEP"/>
    <property type="match status" value="2"/>
</dbReference>
<protein>
    <submittedName>
        <fullName evidence="3">Cobalt-zinc-cadmium resistance protein CzcC</fullName>
    </submittedName>
</protein>
<dbReference type="SUPFAM" id="SSF56954">
    <property type="entry name" value="Outer membrane efflux proteins (OEP)"/>
    <property type="match status" value="1"/>
</dbReference>
<dbReference type="AlphaFoldDB" id="A0A1E3GTN5"/>
<dbReference type="PANTHER" id="PTHR30203:SF24">
    <property type="entry name" value="BLR4935 PROTEIN"/>
    <property type="match status" value="1"/>
</dbReference>
<comment type="similarity">
    <text evidence="1">Belongs to the outer membrane factor (OMF) (TC 1.B.17) family.</text>
</comment>
<dbReference type="InterPro" id="IPR003423">
    <property type="entry name" value="OMP_efflux"/>
</dbReference>
<dbReference type="Gene3D" id="1.20.1600.10">
    <property type="entry name" value="Outer membrane efflux proteins (OEP)"/>
    <property type="match status" value="1"/>
</dbReference>
<name>A0A1E3GTN5_9GAMM</name>
<keyword evidence="2" id="KW-0732">Signal</keyword>
<comment type="caution">
    <text evidence="3">The sequence shown here is derived from an EMBL/GenBank/DDBJ whole genome shotgun (WGS) entry which is preliminary data.</text>
</comment>
<evidence type="ECO:0000313" key="3">
    <source>
        <dbReference type="EMBL" id="ODN66926.1"/>
    </source>
</evidence>
<sequence>MNYQTNLFANRPLICPLLLALTLWAMPAGAETQPSLNLATAIERTLLQSPQLQQFPYQQRALEAQKLQAGLPPNPQFQADLENVMGTGESRGVSGAELTLSLSQLIEMGDKRQKRIDLVDASSSQLQYEFERQRLDTLSDVTMRYLQGLRIDALLSWNQRRLQIEQQALQIIKQRADAGAVGQADVLRMQLLLERSESRAQQLIGERQMAYQQLAASWGEEVDFSRLQGQLQQLPTLPQRDTLEQAISQSPAFLQSHALIRLREAQLRLSEAQSRTDITLGAGIRRLEAANDNALVFSFSMPLQFRDRNQGNIAAAHAEYEAGVLQQQLTQTELRMALLEIYQAMRNNQQQVERLQQTLIPLTRELLKQTESGYQSGQYNVLQWVDAQIESFSVERDLIEAQTAVHLQLLELERLTGVPLSRSIFTASYQE</sequence>
<dbReference type="STRING" id="291169.A9E74_01320"/>
<gene>
    <name evidence="3" type="primary">czcC</name>
    <name evidence="3" type="ORF">A9E74_01320</name>
</gene>
<evidence type="ECO:0000256" key="2">
    <source>
        <dbReference type="SAM" id="SignalP"/>
    </source>
</evidence>
<evidence type="ECO:0000313" key="4">
    <source>
        <dbReference type="Proteomes" id="UP000094379"/>
    </source>
</evidence>
<reference evidence="3 4" key="1">
    <citation type="submission" date="2016-07" db="EMBL/GenBank/DDBJ databases">
        <title>Draft Genome Sequence of Methylophaga muralis Bur 1.</title>
        <authorList>
            <person name="Vasilenko O.V."/>
            <person name="Doronina N.V."/>
            <person name="Shmareva M.N."/>
            <person name="Tarlachkov S.V."/>
            <person name="Mustakhimov I."/>
            <person name="Trotsenko Y.A."/>
        </authorList>
    </citation>
    <scope>NUCLEOTIDE SEQUENCE [LARGE SCALE GENOMIC DNA]</scope>
    <source>
        <strain evidence="3 4">Bur 1</strain>
    </source>
</reference>
<dbReference type="PANTHER" id="PTHR30203">
    <property type="entry name" value="OUTER MEMBRANE CATION EFFLUX PROTEIN"/>
    <property type="match status" value="1"/>
</dbReference>
<dbReference type="GO" id="GO:0015562">
    <property type="term" value="F:efflux transmembrane transporter activity"/>
    <property type="evidence" value="ECO:0007669"/>
    <property type="project" value="InterPro"/>
</dbReference>
<organism evidence="3 4">
    <name type="scientific">Methylophaga muralis</name>
    <dbReference type="NCBI Taxonomy" id="291169"/>
    <lineage>
        <taxon>Bacteria</taxon>
        <taxon>Pseudomonadati</taxon>
        <taxon>Pseudomonadota</taxon>
        <taxon>Gammaproteobacteria</taxon>
        <taxon>Thiotrichales</taxon>
        <taxon>Piscirickettsiaceae</taxon>
        <taxon>Methylophaga</taxon>
    </lineage>
</organism>
<proteinExistence type="inferred from homology"/>
<accession>A0A1E3GTN5</accession>
<evidence type="ECO:0000256" key="1">
    <source>
        <dbReference type="ARBA" id="ARBA00007613"/>
    </source>
</evidence>
<dbReference type="PATRIC" id="fig|291169.3.peg.1326"/>
<dbReference type="InterPro" id="IPR010131">
    <property type="entry name" value="MdtP/NodT-like"/>
</dbReference>